<dbReference type="AlphaFoldDB" id="A0A8J5SC59"/>
<dbReference type="Proteomes" id="UP000729402">
    <property type="component" value="Unassembled WGS sequence"/>
</dbReference>
<comment type="caution">
    <text evidence="1">The sequence shown here is derived from an EMBL/GenBank/DDBJ whole genome shotgun (WGS) entry which is preliminary data.</text>
</comment>
<name>A0A8J5SC59_ZIZPA</name>
<accession>A0A8J5SC59</accession>
<sequence length="200" mass="21018">MQTIKEQNASIQDLVAASTASTEDMAAVVQELAGWRPRVEGAMNELRGEMGDLKAQVDQIVRNPALMVRPTYLPGLLPTSVKWLISEGGLSTLLKGDEALHRPDGHRLPTVDRGLIGWGFTPIDQTPDKGTLFDLTPTSVAQLNGEKGVQLEGMGISGGCVDGVEVYGTPYGGLVGVLPTGNAFCLVVAVVVTSQSSGFG</sequence>
<gene>
    <name evidence="1" type="ORF">GUJ93_ZPchr0005g14720</name>
</gene>
<proteinExistence type="predicted"/>
<protein>
    <submittedName>
        <fullName evidence="1">Uncharacterized protein</fullName>
    </submittedName>
</protein>
<reference evidence="1" key="1">
    <citation type="journal article" date="2021" name="bioRxiv">
        <title>Whole Genome Assembly and Annotation of Northern Wild Rice, Zizania palustris L., Supports a Whole Genome Duplication in the Zizania Genus.</title>
        <authorList>
            <person name="Haas M."/>
            <person name="Kono T."/>
            <person name="Macchietto M."/>
            <person name="Millas R."/>
            <person name="McGilp L."/>
            <person name="Shao M."/>
            <person name="Duquette J."/>
            <person name="Hirsch C.N."/>
            <person name="Kimball J."/>
        </authorList>
    </citation>
    <scope>NUCLEOTIDE SEQUENCE</scope>
    <source>
        <tissue evidence="1">Fresh leaf tissue</tissue>
    </source>
</reference>
<reference evidence="1" key="2">
    <citation type="submission" date="2021-02" db="EMBL/GenBank/DDBJ databases">
        <authorList>
            <person name="Kimball J.A."/>
            <person name="Haas M.W."/>
            <person name="Macchietto M."/>
            <person name="Kono T."/>
            <person name="Duquette J."/>
            <person name="Shao M."/>
        </authorList>
    </citation>
    <scope>NUCLEOTIDE SEQUENCE</scope>
    <source>
        <tissue evidence="1">Fresh leaf tissue</tissue>
    </source>
</reference>
<keyword evidence="2" id="KW-1185">Reference proteome</keyword>
<evidence type="ECO:0000313" key="1">
    <source>
        <dbReference type="EMBL" id="KAG8068953.1"/>
    </source>
</evidence>
<dbReference type="EMBL" id="JAAALK010000284">
    <property type="protein sequence ID" value="KAG8068953.1"/>
    <property type="molecule type" value="Genomic_DNA"/>
</dbReference>
<evidence type="ECO:0000313" key="2">
    <source>
        <dbReference type="Proteomes" id="UP000729402"/>
    </source>
</evidence>
<organism evidence="1 2">
    <name type="scientific">Zizania palustris</name>
    <name type="common">Northern wild rice</name>
    <dbReference type="NCBI Taxonomy" id="103762"/>
    <lineage>
        <taxon>Eukaryota</taxon>
        <taxon>Viridiplantae</taxon>
        <taxon>Streptophyta</taxon>
        <taxon>Embryophyta</taxon>
        <taxon>Tracheophyta</taxon>
        <taxon>Spermatophyta</taxon>
        <taxon>Magnoliopsida</taxon>
        <taxon>Liliopsida</taxon>
        <taxon>Poales</taxon>
        <taxon>Poaceae</taxon>
        <taxon>BOP clade</taxon>
        <taxon>Oryzoideae</taxon>
        <taxon>Oryzeae</taxon>
        <taxon>Zizaniinae</taxon>
        <taxon>Zizania</taxon>
    </lineage>
</organism>